<reference evidence="2" key="2">
    <citation type="submission" date="2020-09" db="EMBL/GenBank/DDBJ databases">
        <authorList>
            <person name="Sun Q."/>
            <person name="Ohkuma M."/>
        </authorList>
    </citation>
    <scope>NUCLEOTIDE SEQUENCE</scope>
    <source>
        <strain evidence="2">JCM 4369</strain>
    </source>
</reference>
<evidence type="ECO:0000313" key="2">
    <source>
        <dbReference type="EMBL" id="GGV28535.1"/>
    </source>
</evidence>
<keyword evidence="3" id="KW-1185">Reference proteome</keyword>
<reference evidence="2" key="1">
    <citation type="journal article" date="2014" name="Int. J. Syst. Evol. Microbiol.">
        <title>Complete genome sequence of Corynebacterium casei LMG S-19264T (=DSM 44701T), isolated from a smear-ripened cheese.</title>
        <authorList>
            <consortium name="US DOE Joint Genome Institute (JGI-PGF)"/>
            <person name="Walter F."/>
            <person name="Albersmeier A."/>
            <person name="Kalinowski J."/>
            <person name="Ruckert C."/>
        </authorList>
    </citation>
    <scope>NUCLEOTIDE SEQUENCE</scope>
    <source>
        <strain evidence="2">JCM 4369</strain>
    </source>
</reference>
<feature type="region of interest" description="Disordered" evidence="1">
    <location>
        <begin position="1"/>
        <end position="71"/>
    </location>
</feature>
<proteinExistence type="predicted"/>
<organism evidence="2 3">
    <name type="scientific">Streptomyces filipinensis</name>
    <dbReference type="NCBI Taxonomy" id="66887"/>
    <lineage>
        <taxon>Bacteria</taxon>
        <taxon>Bacillati</taxon>
        <taxon>Actinomycetota</taxon>
        <taxon>Actinomycetes</taxon>
        <taxon>Kitasatosporales</taxon>
        <taxon>Streptomycetaceae</taxon>
        <taxon>Streptomyces</taxon>
    </lineage>
</organism>
<gene>
    <name evidence="2" type="ORF">GCM10010260_81180</name>
</gene>
<sequence length="96" mass="10208">MCPARRLPRPAAGGLNERTDSAIGKRGCGACRPGRGVGCDTGPAPPFPRRRGTYTAGTVGRGQRKRPKPELMVALRPLRDPVALDLDEDDDGSRQG</sequence>
<dbReference type="Proteomes" id="UP000618795">
    <property type="component" value="Unassembled WGS sequence"/>
</dbReference>
<name>A0A918IKS3_9ACTN</name>
<evidence type="ECO:0000256" key="1">
    <source>
        <dbReference type="SAM" id="MobiDB-lite"/>
    </source>
</evidence>
<dbReference type="AlphaFoldDB" id="A0A918IKS3"/>
<comment type="caution">
    <text evidence="2">The sequence shown here is derived from an EMBL/GenBank/DDBJ whole genome shotgun (WGS) entry which is preliminary data.</text>
</comment>
<dbReference type="EMBL" id="BMTD01000034">
    <property type="protein sequence ID" value="GGV28535.1"/>
    <property type="molecule type" value="Genomic_DNA"/>
</dbReference>
<accession>A0A918IKS3</accession>
<protein>
    <submittedName>
        <fullName evidence="2">Uncharacterized protein</fullName>
    </submittedName>
</protein>
<evidence type="ECO:0000313" key="3">
    <source>
        <dbReference type="Proteomes" id="UP000618795"/>
    </source>
</evidence>